<evidence type="ECO:0000256" key="4">
    <source>
        <dbReference type="ARBA" id="ARBA00022643"/>
    </source>
</evidence>
<dbReference type="PANTHER" id="PTHR32332:SF18">
    <property type="entry name" value="2-NITROPROPANE DIOXYGENASE"/>
    <property type="match status" value="1"/>
</dbReference>
<dbReference type="EMBL" id="JAOQJQ010000006">
    <property type="protein sequence ID" value="MCU6763358.1"/>
    <property type="molecule type" value="Genomic_DNA"/>
</dbReference>
<comment type="function">
    <text evidence="1">Nitronate monooxygenase that uses molecular oxygen to catalyze the oxidative denitrification of alkyl nitronates. Acts on propionate 3-nitronate (P3N), the presumed physiological substrate. Probably functions in the detoxification of P3N, a metabolic poison produced by plants and fungi as a defense mechanism.</text>
</comment>
<dbReference type="CDD" id="cd04730">
    <property type="entry name" value="NPD_like"/>
    <property type="match status" value="1"/>
</dbReference>
<dbReference type="Pfam" id="PF03060">
    <property type="entry name" value="NMO"/>
    <property type="match status" value="1"/>
</dbReference>
<evidence type="ECO:0000256" key="5">
    <source>
        <dbReference type="ARBA" id="ARBA00023002"/>
    </source>
</evidence>
<evidence type="ECO:0000313" key="6">
    <source>
        <dbReference type="EMBL" id="MCU6763358.1"/>
    </source>
</evidence>
<keyword evidence="4" id="KW-0288">FMN</keyword>
<dbReference type="InterPro" id="IPR004136">
    <property type="entry name" value="NMO"/>
</dbReference>
<accession>A0ABT2TMA2</accession>
<dbReference type="PANTHER" id="PTHR32332">
    <property type="entry name" value="2-NITROPROPANE DIOXYGENASE"/>
    <property type="match status" value="1"/>
</dbReference>
<dbReference type="Proteomes" id="UP001652442">
    <property type="component" value="Unassembled WGS sequence"/>
</dbReference>
<dbReference type="RefSeq" id="WP_158425993.1">
    <property type="nucleotide sequence ID" value="NZ_JAOQJQ010000006.1"/>
</dbReference>
<keyword evidence="3" id="KW-0285">Flavoprotein</keyword>
<comment type="caution">
    <text evidence="6">The sequence shown here is derived from an EMBL/GenBank/DDBJ whole genome shotgun (WGS) entry which is preliminary data.</text>
</comment>
<name>A0ABT2TMA2_9FIRM</name>
<evidence type="ECO:0000256" key="3">
    <source>
        <dbReference type="ARBA" id="ARBA00022630"/>
    </source>
</evidence>
<dbReference type="Gene3D" id="3.20.20.70">
    <property type="entry name" value="Aldolase class I"/>
    <property type="match status" value="1"/>
</dbReference>
<reference evidence="6 7" key="1">
    <citation type="journal article" date="2021" name="ISME Commun">
        <title>Automated analysis of genomic sequences facilitates high-throughput and comprehensive description of bacteria.</title>
        <authorList>
            <person name="Hitch T.C.A."/>
        </authorList>
    </citation>
    <scope>NUCLEOTIDE SEQUENCE [LARGE SCALE GENOMIC DNA]</scope>
    <source>
        <strain evidence="6 7">Sanger_109</strain>
    </source>
</reference>
<evidence type="ECO:0000256" key="1">
    <source>
        <dbReference type="ARBA" id="ARBA00003535"/>
    </source>
</evidence>
<evidence type="ECO:0000313" key="7">
    <source>
        <dbReference type="Proteomes" id="UP001652442"/>
    </source>
</evidence>
<keyword evidence="5" id="KW-0560">Oxidoreductase</keyword>
<protein>
    <recommendedName>
        <fullName evidence="2">Probable nitronate monooxygenase</fullName>
    </recommendedName>
</protein>
<gene>
    <name evidence="6" type="ORF">OCV88_13670</name>
</gene>
<keyword evidence="6" id="KW-0503">Monooxygenase</keyword>
<sequence length="352" mass="38273">MSQYKEVVIGKKSLKYPVVQGGMGIGVSLGTLAGNVAKEGGAGTISAAQIGFREPDFYTNAEAANLRAIEKEIQTARKIAPTGVIGINIMTVTKEYEAQVRKAAECGVDFIVSGAGLPVKLPEYVKDFDVAIIPVVSSLRSAQVLIKMWQKRYQRLPDAVVIEGPKAGGHLGFLPEQLEDISDEEFEAEECRIIQYIRELGEANQIYIPVIVGGGVNTASDLKHHLELGADAIQAATKFVTTKECDAHPLYKEAYINCQKEDICIIKSPVGMPGRAIFNHFLDQVKKGLRPVQRCYRCMGACNPAKAPYCITEALIHAVKGELEEGLIFCGADAFQAAKITTVKQVMEELTQ</sequence>
<dbReference type="GO" id="GO:0004497">
    <property type="term" value="F:monooxygenase activity"/>
    <property type="evidence" value="ECO:0007669"/>
    <property type="project" value="UniProtKB-KW"/>
</dbReference>
<evidence type="ECO:0000256" key="2">
    <source>
        <dbReference type="ARBA" id="ARBA00013457"/>
    </source>
</evidence>
<dbReference type="SUPFAM" id="SSF51412">
    <property type="entry name" value="Inosine monophosphate dehydrogenase (IMPDH)"/>
    <property type="match status" value="1"/>
</dbReference>
<organism evidence="6 7">
    <name type="scientific">Brotonthovivens ammoniilytica</name>
    <dbReference type="NCBI Taxonomy" id="2981725"/>
    <lineage>
        <taxon>Bacteria</taxon>
        <taxon>Bacillati</taxon>
        <taxon>Bacillota</taxon>
        <taxon>Clostridia</taxon>
        <taxon>Lachnospirales</taxon>
        <taxon>Lachnospiraceae</taxon>
        <taxon>Brotonthovivens</taxon>
    </lineage>
</organism>
<dbReference type="InterPro" id="IPR013785">
    <property type="entry name" value="Aldolase_TIM"/>
</dbReference>
<keyword evidence="7" id="KW-1185">Reference proteome</keyword>
<proteinExistence type="predicted"/>